<keyword evidence="2" id="KW-1185">Reference proteome</keyword>
<sequence length="199" mass="22153">MAEPTRPVPAYRLLLPEGWEEIPADRAGVDQLIRRTSDVFRAQHRPELDAEMRTMLEVAYRKMQQAKAFALYLQTSSATDSPLPMSIVASVVEGQFGGTLDRQVAQLRRDRGAEFLTDDRSIVRWEAPVSPRREVEGAAAHVVDYLIPIPGSGRRKALQFTTTIPVPTGVDIDVRPVVDGLVHLSDLLISTFTWEPHAA</sequence>
<dbReference type="EMBL" id="JBHTII010000001">
    <property type="protein sequence ID" value="MFD0789693.1"/>
    <property type="molecule type" value="Genomic_DNA"/>
</dbReference>
<evidence type="ECO:0000313" key="1">
    <source>
        <dbReference type="EMBL" id="MFD0789693.1"/>
    </source>
</evidence>
<accession>A0ABW3AFE6</accession>
<dbReference type="Proteomes" id="UP001597055">
    <property type="component" value="Unassembled WGS sequence"/>
</dbReference>
<protein>
    <submittedName>
        <fullName evidence="1">Uncharacterized protein</fullName>
    </submittedName>
</protein>
<organism evidence="1 2">
    <name type="scientific">Microbacterium insulae</name>
    <dbReference type="NCBI Taxonomy" id="483014"/>
    <lineage>
        <taxon>Bacteria</taxon>
        <taxon>Bacillati</taxon>
        <taxon>Actinomycetota</taxon>
        <taxon>Actinomycetes</taxon>
        <taxon>Micrococcales</taxon>
        <taxon>Microbacteriaceae</taxon>
        <taxon>Microbacterium</taxon>
    </lineage>
</organism>
<evidence type="ECO:0000313" key="2">
    <source>
        <dbReference type="Proteomes" id="UP001597055"/>
    </source>
</evidence>
<name>A0ABW3AFE6_9MICO</name>
<gene>
    <name evidence="1" type="ORF">ACFQ0P_04730</name>
</gene>
<comment type="caution">
    <text evidence="1">The sequence shown here is derived from an EMBL/GenBank/DDBJ whole genome shotgun (WGS) entry which is preliminary data.</text>
</comment>
<dbReference type="RefSeq" id="WP_204980868.1">
    <property type="nucleotide sequence ID" value="NZ_JBHTII010000001.1"/>
</dbReference>
<proteinExistence type="predicted"/>
<reference evidence="2" key="1">
    <citation type="journal article" date="2019" name="Int. J. Syst. Evol. Microbiol.">
        <title>The Global Catalogue of Microorganisms (GCM) 10K type strain sequencing project: providing services to taxonomists for standard genome sequencing and annotation.</title>
        <authorList>
            <consortium name="The Broad Institute Genomics Platform"/>
            <consortium name="The Broad Institute Genome Sequencing Center for Infectious Disease"/>
            <person name="Wu L."/>
            <person name="Ma J."/>
        </authorList>
    </citation>
    <scope>NUCLEOTIDE SEQUENCE [LARGE SCALE GENOMIC DNA]</scope>
    <source>
        <strain evidence="2">CCUG 54523</strain>
    </source>
</reference>